<feature type="compositionally biased region" description="Acidic residues" evidence="2">
    <location>
        <begin position="652"/>
        <end position="661"/>
    </location>
</feature>
<feature type="compositionally biased region" description="Polar residues" evidence="2">
    <location>
        <begin position="281"/>
        <end position="298"/>
    </location>
</feature>
<comment type="caution">
    <text evidence="3">The sequence shown here is derived from an EMBL/GenBank/DDBJ whole genome shotgun (WGS) entry which is preliminary data.</text>
</comment>
<feature type="region of interest" description="Disordered" evidence="2">
    <location>
        <begin position="645"/>
        <end position="694"/>
    </location>
</feature>
<feature type="region of interest" description="Disordered" evidence="2">
    <location>
        <begin position="201"/>
        <end position="304"/>
    </location>
</feature>
<evidence type="ECO:0000313" key="3">
    <source>
        <dbReference type="EMBL" id="GFH28604.1"/>
    </source>
</evidence>
<name>A0A6A0A8U1_HAELA</name>
<evidence type="ECO:0000313" key="4">
    <source>
        <dbReference type="Proteomes" id="UP000485058"/>
    </source>
</evidence>
<feature type="compositionally biased region" description="Low complexity" evidence="2">
    <location>
        <begin position="515"/>
        <end position="530"/>
    </location>
</feature>
<accession>A0A6A0A8U1</accession>
<feature type="region of interest" description="Disordered" evidence="2">
    <location>
        <begin position="503"/>
        <end position="530"/>
    </location>
</feature>
<protein>
    <submittedName>
        <fullName evidence="3">Uncharacterized protein</fullName>
    </submittedName>
</protein>
<feature type="compositionally biased region" description="Low complexity" evidence="2">
    <location>
        <begin position="59"/>
        <end position="68"/>
    </location>
</feature>
<evidence type="ECO:0000256" key="1">
    <source>
        <dbReference type="SAM" id="Coils"/>
    </source>
</evidence>
<dbReference type="AlphaFoldDB" id="A0A6A0A8U1"/>
<feature type="compositionally biased region" description="Low complexity" evidence="2">
    <location>
        <begin position="246"/>
        <end position="263"/>
    </location>
</feature>
<proteinExistence type="predicted"/>
<keyword evidence="1" id="KW-0175">Coiled coil</keyword>
<reference evidence="3 4" key="1">
    <citation type="submission" date="2020-02" db="EMBL/GenBank/DDBJ databases">
        <title>Draft genome sequence of Haematococcus lacustris strain NIES-144.</title>
        <authorList>
            <person name="Morimoto D."/>
            <person name="Nakagawa S."/>
            <person name="Yoshida T."/>
            <person name="Sawayama S."/>
        </authorList>
    </citation>
    <scope>NUCLEOTIDE SEQUENCE [LARGE SCALE GENOMIC DNA]</scope>
    <source>
        <strain evidence="3 4">NIES-144</strain>
    </source>
</reference>
<evidence type="ECO:0000256" key="2">
    <source>
        <dbReference type="SAM" id="MobiDB-lite"/>
    </source>
</evidence>
<organism evidence="3 4">
    <name type="scientific">Haematococcus lacustris</name>
    <name type="common">Green alga</name>
    <name type="synonym">Haematococcus pluvialis</name>
    <dbReference type="NCBI Taxonomy" id="44745"/>
    <lineage>
        <taxon>Eukaryota</taxon>
        <taxon>Viridiplantae</taxon>
        <taxon>Chlorophyta</taxon>
        <taxon>core chlorophytes</taxon>
        <taxon>Chlorophyceae</taxon>
        <taxon>CS clade</taxon>
        <taxon>Chlamydomonadales</taxon>
        <taxon>Haematococcaceae</taxon>
        <taxon>Haematococcus</taxon>
    </lineage>
</organism>
<feature type="region of interest" description="Disordered" evidence="2">
    <location>
        <begin position="49"/>
        <end position="80"/>
    </location>
</feature>
<feature type="compositionally biased region" description="Pro residues" evidence="2">
    <location>
        <begin position="504"/>
        <end position="514"/>
    </location>
</feature>
<feature type="coiled-coil region" evidence="1">
    <location>
        <begin position="87"/>
        <end position="114"/>
    </location>
</feature>
<keyword evidence="4" id="KW-1185">Reference proteome</keyword>
<gene>
    <name evidence="3" type="ORF">HaLaN_27121</name>
</gene>
<dbReference type="EMBL" id="BLLF01003952">
    <property type="protein sequence ID" value="GFH28604.1"/>
    <property type="molecule type" value="Genomic_DNA"/>
</dbReference>
<feature type="region of interest" description="Disordered" evidence="2">
    <location>
        <begin position="386"/>
        <end position="413"/>
    </location>
</feature>
<feature type="compositionally biased region" description="Pro residues" evidence="2">
    <location>
        <begin position="49"/>
        <end position="58"/>
    </location>
</feature>
<dbReference type="Proteomes" id="UP000485058">
    <property type="component" value="Unassembled WGS sequence"/>
</dbReference>
<feature type="compositionally biased region" description="Pro residues" evidence="2">
    <location>
        <begin position="69"/>
        <end position="80"/>
    </location>
</feature>
<sequence>MAAPIFFGSQAVSDADAHLYPSYSAEQVALANAAAARRGWILGMFSASPPPRTAPPSRPLAAATSLPLPAAPPSPPPPQQLTPLAAAVAAARDVAQAQARAQRLRRQEQQQEVIQVPAMHPPPQLESQRVSHPPREAVSVVVAAEVMWEEAPRDAVSPVTHPQLLASMPPVPRPLALRAARPSQSGEPQGRTSLAGSLRTSLAGNEAPSPADAELCEPALPPPPKPSLSTGATAACISPQPALTVGRSRPSSGTSSRPSSGLPHRLSRSATPDAAMDRASAPSSQRVSGSGTAPNTMQLPGATVPTPSALTSLAASQVTTAAAAAAVLRPAIEARRAGLGSGRHSHLAATGQALDSPTAPSTGPPSPSPLSLSAVVVAADVEQPPREVPAAVPSSTRPPSALVLGASSSNPPMAMATREATKLTSRMPSSNTSVPLRPPAVPTAPASVAVPAPTPTAAIDGTLASSTVPVAALAVEAMKIPAPAPALSLSPTVAAAPAVAAAPPAAPALTPPPAGASAPPSQPATPAVTSVVGPPLVPLLPVTPSHQQTTSAPTTGPLPAWVVPAKNLPSVPGITIPSSEPVTQAAAVPAVALPLDSVWAVKCPMPSPELPTQSTSPAAKAATATPAAVSGAAMPRVTRIAVPASGAGTSVDDGEDLDAEEVAGRVDSSAVMKGNRNRGTKGKASSGEEGSCPK</sequence>